<feature type="non-terminal residue" evidence="1">
    <location>
        <position position="1"/>
    </location>
</feature>
<reference evidence="1" key="1">
    <citation type="submission" date="2015-12" db="EMBL/GenBank/DDBJ databases">
        <title>Gene expression during late stages of embryo sac development: a critical building block for successful pollen-pistil interactions.</title>
        <authorList>
            <person name="Liu Y."/>
            <person name="Joly V."/>
            <person name="Sabar M."/>
            <person name="Matton D.P."/>
        </authorList>
    </citation>
    <scope>NUCLEOTIDE SEQUENCE</scope>
</reference>
<accession>A0A0V0GRA1</accession>
<dbReference type="EMBL" id="GEDG01033298">
    <property type="protein sequence ID" value="JAP10333.1"/>
    <property type="molecule type" value="Transcribed_RNA"/>
</dbReference>
<evidence type="ECO:0000313" key="1">
    <source>
        <dbReference type="EMBL" id="JAP10333.1"/>
    </source>
</evidence>
<name>A0A0V0GRA1_SOLCH</name>
<protein>
    <submittedName>
        <fullName evidence="1">Putative ovule protein</fullName>
    </submittedName>
</protein>
<proteinExistence type="predicted"/>
<dbReference type="AlphaFoldDB" id="A0A0V0GRA1"/>
<sequence>KFREGKVIYQQGYSFILREKVSGLTLPGYGRRVNPGIVGLQCDTEHRVGTKKRKVLLICYFYCFSFN</sequence>
<organism evidence="1">
    <name type="scientific">Solanum chacoense</name>
    <name type="common">Chaco potato</name>
    <dbReference type="NCBI Taxonomy" id="4108"/>
    <lineage>
        <taxon>Eukaryota</taxon>
        <taxon>Viridiplantae</taxon>
        <taxon>Streptophyta</taxon>
        <taxon>Embryophyta</taxon>
        <taxon>Tracheophyta</taxon>
        <taxon>Spermatophyta</taxon>
        <taxon>Magnoliopsida</taxon>
        <taxon>eudicotyledons</taxon>
        <taxon>Gunneridae</taxon>
        <taxon>Pentapetalae</taxon>
        <taxon>asterids</taxon>
        <taxon>lamiids</taxon>
        <taxon>Solanales</taxon>
        <taxon>Solanaceae</taxon>
        <taxon>Solanoideae</taxon>
        <taxon>Solaneae</taxon>
        <taxon>Solanum</taxon>
    </lineage>
</organism>